<keyword evidence="1" id="KW-0472">Membrane</keyword>
<dbReference type="eggNOG" id="ENOG502SBVX">
    <property type="taxonomic scope" value="Eukaryota"/>
</dbReference>
<evidence type="ECO:0000313" key="4">
    <source>
        <dbReference type="Proteomes" id="UP000001861"/>
    </source>
</evidence>
<organism evidence="3 4">
    <name type="scientific">Coprinopsis cinerea (strain Okayama-7 / 130 / ATCC MYA-4618 / FGSC 9003)</name>
    <name type="common">Inky cap fungus</name>
    <name type="synonym">Hormographiella aspergillata</name>
    <dbReference type="NCBI Taxonomy" id="240176"/>
    <lineage>
        <taxon>Eukaryota</taxon>
        <taxon>Fungi</taxon>
        <taxon>Dikarya</taxon>
        <taxon>Basidiomycota</taxon>
        <taxon>Agaricomycotina</taxon>
        <taxon>Agaricomycetes</taxon>
        <taxon>Agaricomycetidae</taxon>
        <taxon>Agaricales</taxon>
        <taxon>Agaricineae</taxon>
        <taxon>Psathyrellaceae</taxon>
        <taxon>Coprinopsis</taxon>
    </lineage>
</organism>
<dbReference type="InParanoid" id="A8P9Q7"/>
<dbReference type="Pfam" id="PF07950">
    <property type="entry name" value="MCP1_TM"/>
    <property type="match status" value="1"/>
</dbReference>
<dbReference type="GO" id="GO:0055088">
    <property type="term" value="P:lipid homeostasis"/>
    <property type="evidence" value="ECO:0007669"/>
    <property type="project" value="InterPro"/>
</dbReference>
<dbReference type="OrthoDB" id="10259513at2759"/>
<evidence type="ECO:0000256" key="1">
    <source>
        <dbReference type="SAM" id="Phobius"/>
    </source>
</evidence>
<dbReference type="EMBL" id="AACS02000002">
    <property type="protein sequence ID" value="EAU81964.1"/>
    <property type="molecule type" value="Genomic_DNA"/>
</dbReference>
<protein>
    <recommendedName>
        <fullName evidence="2">Mitochondrial adapter protein MCP1 transmembrane domain-containing protein</fullName>
    </recommendedName>
</protein>
<evidence type="ECO:0000313" key="3">
    <source>
        <dbReference type="EMBL" id="EAU81964.1"/>
    </source>
</evidence>
<dbReference type="OMA" id="WPWRSWL"/>
<comment type="caution">
    <text evidence="3">The sequence shown here is derived from an EMBL/GenBank/DDBJ whole genome shotgun (WGS) entry which is preliminary data.</text>
</comment>
<feature type="domain" description="Mitochondrial adapter protein MCP1 transmembrane" evidence="2">
    <location>
        <begin position="76"/>
        <end position="169"/>
    </location>
</feature>
<dbReference type="VEuPathDB" id="FungiDB:CC1G_09150"/>
<dbReference type="GO" id="GO:0016020">
    <property type="term" value="C:membrane"/>
    <property type="evidence" value="ECO:0007669"/>
    <property type="project" value="InterPro"/>
</dbReference>
<accession>A8P9Q7</accession>
<name>A8P9Q7_COPC7</name>
<dbReference type="InterPro" id="IPR012472">
    <property type="entry name" value="MCP1_TM"/>
</dbReference>
<reference evidence="3 4" key="1">
    <citation type="journal article" date="2010" name="Proc. Natl. Acad. Sci. U.S.A.">
        <title>Insights into evolution of multicellular fungi from the assembled chromosomes of the mushroom Coprinopsis cinerea (Coprinus cinereus).</title>
        <authorList>
            <person name="Stajich J.E."/>
            <person name="Wilke S.K."/>
            <person name="Ahren D."/>
            <person name="Au C.H."/>
            <person name="Birren B.W."/>
            <person name="Borodovsky M."/>
            <person name="Burns C."/>
            <person name="Canback B."/>
            <person name="Casselton L.A."/>
            <person name="Cheng C.K."/>
            <person name="Deng J."/>
            <person name="Dietrich F.S."/>
            <person name="Fargo D.C."/>
            <person name="Farman M.L."/>
            <person name="Gathman A.C."/>
            <person name="Goldberg J."/>
            <person name="Guigo R."/>
            <person name="Hoegger P.J."/>
            <person name="Hooker J.B."/>
            <person name="Huggins A."/>
            <person name="James T.Y."/>
            <person name="Kamada T."/>
            <person name="Kilaru S."/>
            <person name="Kodira C."/>
            <person name="Kues U."/>
            <person name="Kupfer D."/>
            <person name="Kwan H.S."/>
            <person name="Lomsadze A."/>
            <person name="Li W."/>
            <person name="Lilly W.W."/>
            <person name="Ma L.J."/>
            <person name="Mackey A.J."/>
            <person name="Manning G."/>
            <person name="Martin F."/>
            <person name="Muraguchi H."/>
            <person name="Natvig D.O."/>
            <person name="Palmerini H."/>
            <person name="Ramesh M.A."/>
            <person name="Rehmeyer C.J."/>
            <person name="Roe B.A."/>
            <person name="Shenoy N."/>
            <person name="Stanke M."/>
            <person name="Ter-Hovhannisyan V."/>
            <person name="Tunlid A."/>
            <person name="Velagapudi R."/>
            <person name="Vision T.J."/>
            <person name="Zeng Q."/>
            <person name="Zolan M.E."/>
            <person name="Pukkila P.J."/>
        </authorList>
    </citation>
    <scope>NUCLEOTIDE SEQUENCE [LARGE SCALE GENOMIC DNA]</scope>
    <source>
        <strain evidence="4">Okayama-7 / 130 / ATCC MYA-4618 / FGSC 9003</strain>
    </source>
</reference>
<dbReference type="KEGG" id="cci:CC1G_09150"/>
<evidence type="ECO:0000259" key="2">
    <source>
        <dbReference type="Pfam" id="PF07950"/>
    </source>
</evidence>
<dbReference type="SUPFAM" id="SSF81343">
    <property type="entry name" value="Fumarate reductase respiratory complex transmembrane subunits"/>
    <property type="match status" value="1"/>
</dbReference>
<sequence>MLANLGGASAASQTMLLGREYYQTSFGETALVLTPITVHILSGLLKRLLSSNPKDEPRPISRPLAWTGYATALLFLPIHFLSHRADPTTEAPPIFAVGPAELDFEFVKLGLQRFPVRSWVLYGGLVLFTAVHAVDGLAILWNTYLKPYFNGASVGGSRRRNWAIGGIVIPVMTGLYFVSQEPLMTFTSTANRYMASLTSSIIYRV</sequence>
<gene>
    <name evidence="3" type="ORF">CC1G_09150</name>
</gene>
<dbReference type="AlphaFoldDB" id="A8P9Q7"/>
<feature type="transmembrane region" description="Helical" evidence="1">
    <location>
        <begin position="162"/>
        <end position="179"/>
    </location>
</feature>
<proteinExistence type="predicted"/>
<dbReference type="GeneID" id="6016436"/>
<dbReference type="Proteomes" id="UP000001861">
    <property type="component" value="Unassembled WGS sequence"/>
</dbReference>
<dbReference type="PANTHER" id="PTHR38409:SF1">
    <property type="entry name" value="MITOCHONDRIAL ADAPTER PROTEIN MCP1"/>
    <property type="match status" value="1"/>
</dbReference>
<keyword evidence="1" id="KW-1133">Transmembrane helix</keyword>
<dbReference type="InterPro" id="IPR039960">
    <property type="entry name" value="MCP1"/>
</dbReference>
<feature type="transmembrane region" description="Helical" evidence="1">
    <location>
        <begin position="119"/>
        <end position="141"/>
    </location>
</feature>
<keyword evidence="4" id="KW-1185">Reference proteome</keyword>
<keyword evidence="1" id="KW-0812">Transmembrane</keyword>
<dbReference type="PANTHER" id="PTHR38409">
    <property type="entry name" value="MDM10-COMPLEMENTING PROTEIN 1"/>
    <property type="match status" value="1"/>
</dbReference>
<dbReference type="RefSeq" id="XP_001839816.1">
    <property type="nucleotide sequence ID" value="XM_001839764.1"/>
</dbReference>
<dbReference type="InterPro" id="IPR034804">
    <property type="entry name" value="SQR/QFR_C/D"/>
</dbReference>